<reference evidence="9 10" key="1">
    <citation type="journal article" date="2009" name="PLoS Genet.">
        <title>Adaptations to submarine hydrothermal environments exemplified by the genome of Nautilia profundicola.</title>
        <authorList>
            <person name="Campbell B.J."/>
            <person name="Smith J.L."/>
            <person name="Hanson T.E."/>
            <person name="Klotz M.G."/>
            <person name="Stein L.Y."/>
            <person name="Lee C.K."/>
            <person name="Wu D."/>
            <person name="Robinson J.M."/>
            <person name="Khouri H.M."/>
            <person name="Eisen J.A."/>
            <person name="Cary S.C."/>
        </authorList>
    </citation>
    <scope>NUCLEOTIDE SEQUENCE [LARGE SCALE GENOMIC DNA]</scope>
    <source>
        <strain evidence="10">ATCC BAA-1463 / DSM 18972 / AmH</strain>
    </source>
</reference>
<dbReference type="HOGENOM" id="CLU_139698_11_0_7"/>
<feature type="domain" description="4Fe-4S ferredoxin-type" evidence="8">
    <location>
        <begin position="31"/>
        <end position="64"/>
    </location>
</feature>
<dbReference type="InterPro" id="IPR050157">
    <property type="entry name" value="PSI_iron-sulfur_center"/>
</dbReference>
<evidence type="ECO:0000313" key="10">
    <source>
        <dbReference type="Proteomes" id="UP000000448"/>
    </source>
</evidence>
<keyword evidence="3" id="KW-0004">4Fe-4S</keyword>
<sequence>MSLMINEECIACDACVDECPNGAIEPADPIYEIDPDLCTECIEHGGEPQCVQVCPVDAIVPDPDNMENAKELRLKAELIHKDEEE</sequence>
<dbReference type="SUPFAM" id="SSF54862">
    <property type="entry name" value="4Fe-4S ferredoxins"/>
    <property type="match status" value="1"/>
</dbReference>
<organism evidence="9 10">
    <name type="scientific">Nautilia profundicola (strain ATCC BAA-1463 / DSM 18972 / AmH)</name>
    <dbReference type="NCBI Taxonomy" id="598659"/>
    <lineage>
        <taxon>Bacteria</taxon>
        <taxon>Pseudomonadati</taxon>
        <taxon>Campylobacterota</taxon>
        <taxon>Epsilonproteobacteria</taxon>
        <taxon>Nautiliales</taxon>
        <taxon>Nautiliaceae</taxon>
        <taxon>Nautilia</taxon>
    </lineage>
</organism>
<dbReference type="InterPro" id="IPR017896">
    <property type="entry name" value="4Fe4S_Fe-S-bd"/>
</dbReference>
<feature type="domain" description="4Fe-4S ferredoxin-type" evidence="8">
    <location>
        <begin position="1"/>
        <end position="29"/>
    </location>
</feature>
<dbReference type="FunFam" id="3.30.70.20:FF:000045">
    <property type="entry name" value="Ferredoxin, 4Fe-4S"/>
    <property type="match status" value="1"/>
</dbReference>
<keyword evidence="2" id="KW-0813">Transport</keyword>
<gene>
    <name evidence="9" type="ordered locus">NAMH_0205</name>
</gene>
<dbReference type="Proteomes" id="UP000000448">
    <property type="component" value="Chromosome"/>
</dbReference>
<keyword evidence="4" id="KW-0479">Metal-binding</keyword>
<dbReference type="eggNOG" id="COG1145">
    <property type="taxonomic scope" value="Bacteria"/>
</dbReference>
<dbReference type="PROSITE" id="PS00198">
    <property type="entry name" value="4FE4S_FER_1"/>
    <property type="match status" value="1"/>
</dbReference>
<dbReference type="Pfam" id="PF12838">
    <property type="entry name" value="Fer4_7"/>
    <property type="match status" value="1"/>
</dbReference>
<keyword evidence="7" id="KW-0411">Iron-sulfur</keyword>
<dbReference type="PROSITE" id="PS51379">
    <property type="entry name" value="4FE4S_FER_2"/>
    <property type="match status" value="2"/>
</dbReference>
<name>B9L7M1_NAUPA</name>
<dbReference type="PANTHER" id="PTHR24960:SF79">
    <property type="entry name" value="PHOTOSYSTEM I IRON-SULFUR CENTER"/>
    <property type="match status" value="1"/>
</dbReference>
<evidence type="ECO:0000256" key="2">
    <source>
        <dbReference type="ARBA" id="ARBA00022448"/>
    </source>
</evidence>
<dbReference type="KEGG" id="nam:NAMH_0205"/>
<dbReference type="InterPro" id="IPR017900">
    <property type="entry name" value="4Fe4S_Fe_S_CS"/>
</dbReference>
<evidence type="ECO:0000256" key="5">
    <source>
        <dbReference type="ARBA" id="ARBA00022982"/>
    </source>
</evidence>
<proteinExistence type="predicted"/>
<dbReference type="InterPro" id="IPR047927">
    <property type="entry name" value="YfhL-like"/>
</dbReference>
<evidence type="ECO:0000256" key="4">
    <source>
        <dbReference type="ARBA" id="ARBA00022723"/>
    </source>
</evidence>
<dbReference type="PANTHER" id="PTHR24960">
    <property type="entry name" value="PHOTOSYSTEM I IRON-SULFUR CENTER-RELATED"/>
    <property type="match status" value="1"/>
</dbReference>
<protein>
    <submittedName>
        <fullName evidence="9">Ferredoxin</fullName>
    </submittedName>
</protein>
<keyword evidence="10" id="KW-1185">Reference proteome</keyword>
<dbReference type="AlphaFoldDB" id="B9L7M1"/>
<comment type="cofactor">
    <cofactor evidence="1">
        <name>[4Fe-4S] cluster</name>
        <dbReference type="ChEBI" id="CHEBI:49883"/>
    </cofactor>
</comment>
<accession>B9L7M1</accession>
<evidence type="ECO:0000256" key="7">
    <source>
        <dbReference type="ARBA" id="ARBA00023014"/>
    </source>
</evidence>
<evidence type="ECO:0000256" key="3">
    <source>
        <dbReference type="ARBA" id="ARBA00022485"/>
    </source>
</evidence>
<keyword evidence="5" id="KW-0249">Electron transport</keyword>
<evidence type="ECO:0000256" key="1">
    <source>
        <dbReference type="ARBA" id="ARBA00001966"/>
    </source>
</evidence>
<dbReference type="GO" id="GO:0051539">
    <property type="term" value="F:4 iron, 4 sulfur cluster binding"/>
    <property type="evidence" value="ECO:0007669"/>
    <property type="project" value="UniProtKB-KW"/>
</dbReference>
<dbReference type="OrthoDB" id="9803397at2"/>
<evidence type="ECO:0000259" key="8">
    <source>
        <dbReference type="PROSITE" id="PS51379"/>
    </source>
</evidence>
<dbReference type="Gene3D" id="3.30.70.20">
    <property type="match status" value="1"/>
</dbReference>
<dbReference type="EMBL" id="CP001279">
    <property type="protein sequence ID" value="ACM92564.1"/>
    <property type="molecule type" value="Genomic_DNA"/>
</dbReference>
<evidence type="ECO:0000313" key="9">
    <source>
        <dbReference type="EMBL" id="ACM92564.1"/>
    </source>
</evidence>
<dbReference type="RefSeq" id="WP_012663935.1">
    <property type="nucleotide sequence ID" value="NC_012115.1"/>
</dbReference>
<dbReference type="NCBIfam" id="NF033683">
    <property type="entry name" value="di_4Fe-4S_YfhL"/>
    <property type="match status" value="1"/>
</dbReference>
<dbReference type="STRING" id="598659.NAMH_0205"/>
<dbReference type="GO" id="GO:0046872">
    <property type="term" value="F:metal ion binding"/>
    <property type="evidence" value="ECO:0007669"/>
    <property type="project" value="UniProtKB-KW"/>
</dbReference>
<keyword evidence="6" id="KW-0408">Iron</keyword>
<dbReference type="GO" id="GO:0005737">
    <property type="term" value="C:cytoplasm"/>
    <property type="evidence" value="ECO:0007669"/>
    <property type="project" value="TreeGrafter"/>
</dbReference>
<evidence type="ECO:0000256" key="6">
    <source>
        <dbReference type="ARBA" id="ARBA00023004"/>
    </source>
</evidence>